<evidence type="ECO:0000313" key="11">
    <source>
        <dbReference type="EMBL" id="AEH44670.1"/>
    </source>
</evidence>
<feature type="signal peptide" evidence="10">
    <location>
        <begin position="1"/>
        <end position="23"/>
    </location>
</feature>
<dbReference type="InterPro" id="IPR018323">
    <property type="entry name" value="OM_lipoprot_carrier_LolA_Pbac"/>
</dbReference>
<protein>
    <recommendedName>
        <fullName evidence="4">Outer-membrane lipoprotein carrier protein</fullName>
    </recommendedName>
</protein>
<dbReference type="AlphaFoldDB" id="F8ACG9"/>
<evidence type="ECO:0000256" key="2">
    <source>
        <dbReference type="ARBA" id="ARBA00007615"/>
    </source>
</evidence>
<evidence type="ECO:0000256" key="7">
    <source>
        <dbReference type="ARBA" id="ARBA00022764"/>
    </source>
</evidence>
<organism evidence="11 12">
    <name type="scientific">Thermodesulfatator indicus (strain DSM 15286 / JCM 11887 / CIR29812)</name>
    <dbReference type="NCBI Taxonomy" id="667014"/>
    <lineage>
        <taxon>Bacteria</taxon>
        <taxon>Pseudomonadati</taxon>
        <taxon>Thermodesulfobacteriota</taxon>
        <taxon>Thermodesulfobacteria</taxon>
        <taxon>Thermodesulfobacteriales</taxon>
        <taxon>Thermodesulfatatoraceae</taxon>
        <taxon>Thermodesulfatator</taxon>
    </lineage>
</organism>
<evidence type="ECO:0000256" key="10">
    <source>
        <dbReference type="SAM" id="SignalP"/>
    </source>
</evidence>
<feature type="chain" id="PRO_5003367252" description="Outer-membrane lipoprotein carrier protein" evidence="10">
    <location>
        <begin position="24"/>
        <end position="217"/>
    </location>
</feature>
<dbReference type="HOGENOM" id="CLU_087560_2_0_0"/>
<dbReference type="GO" id="GO:0042953">
    <property type="term" value="P:lipoprotein transport"/>
    <property type="evidence" value="ECO:0007669"/>
    <property type="project" value="InterPro"/>
</dbReference>
<dbReference type="InterPro" id="IPR029046">
    <property type="entry name" value="LolA/LolB/LppX"/>
</dbReference>
<keyword evidence="5" id="KW-0813">Transport</keyword>
<proteinExistence type="inferred from homology"/>
<name>F8ACG9_THEID</name>
<keyword evidence="11" id="KW-0449">Lipoprotein</keyword>
<dbReference type="NCBIfam" id="TIGR00547">
    <property type="entry name" value="lolA"/>
    <property type="match status" value="1"/>
</dbReference>
<comment type="similarity">
    <text evidence="2">Belongs to the LolA family.</text>
</comment>
<evidence type="ECO:0000256" key="6">
    <source>
        <dbReference type="ARBA" id="ARBA00022729"/>
    </source>
</evidence>
<comment type="subunit">
    <text evidence="3">Monomer.</text>
</comment>
<keyword evidence="9" id="KW-0143">Chaperone</keyword>
<reference evidence="11 12" key="2">
    <citation type="journal article" date="2012" name="Stand. Genomic Sci.">
        <title>Complete genome sequence of the thermophilic sulfate-reducing ocean bacterium Thermodesulfatator indicus type strain (CIR29812(T)).</title>
        <authorList>
            <person name="Anderson I."/>
            <person name="Saunders E."/>
            <person name="Lapidus A."/>
            <person name="Nolan M."/>
            <person name="Lucas S."/>
            <person name="Tice H."/>
            <person name="Del Rio T.G."/>
            <person name="Cheng J.F."/>
            <person name="Han C."/>
            <person name="Tapia R."/>
            <person name="Goodwin L.A."/>
            <person name="Pitluck S."/>
            <person name="Liolios K."/>
            <person name="Mavromatis K."/>
            <person name="Pagani I."/>
            <person name="Ivanova N."/>
            <person name="Mikhailova N."/>
            <person name="Pati A."/>
            <person name="Chen A."/>
            <person name="Palaniappan K."/>
            <person name="Land M."/>
            <person name="Hauser L."/>
            <person name="Jeffries C.D."/>
            <person name="Chang Y.J."/>
            <person name="Brambilla E.M."/>
            <person name="Rohde M."/>
            <person name="Spring S."/>
            <person name="Goker M."/>
            <person name="Detter J.C."/>
            <person name="Woyke T."/>
            <person name="Bristow J."/>
            <person name="Eisen J.A."/>
            <person name="Markowitz V."/>
            <person name="Hugenholtz P."/>
            <person name="Kyrpides N.C."/>
            <person name="Klenk H.P."/>
        </authorList>
    </citation>
    <scope>NUCLEOTIDE SEQUENCE [LARGE SCALE GENOMIC DNA]</scope>
    <source>
        <strain evidence="12">DSM 15286 / JCM 11887 / CIR29812</strain>
    </source>
</reference>
<evidence type="ECO:0000256" key="8">
    <source>
        <dbReference type="ARBA" id="ARBA00022927"/>
    </source>
</evidence>
<sequence length="217" mass="25372">MVRQMVFVLVLCLGVLINKSLWAANLPTEIAQRVEAYYQATKSFAGEFEQEVLFKRGGQVKISKGKVFYKKPGLMRWEYEWPEKLLVIFDGKTIYVYSPKDKQVMVFPLDQSLSSKVTVNFLKGQADILRDFELSSFEKLSEKKVALTLIPKDQETQVQKICLIVTPENGAIKEIWFWDQLENLTKIKFFKIKRNVKLKSSIFHFEPPRDVEIIRQR</sequence>
<dbReference type="EMBL" id="CP002683">
    <property type="protein sequence ID" value="AEH44670.1"/>
    <property type="molecule type" value="Genomic_DNA"/>
</dbReference>
<dbReference type="STRING" id="667014.Thein_0792"/>
<dbReference type="SUPFAM" id="SSF89392">
    <property type="entry name" value="Prokaryotic lipoproteins and lipoprotein localization factors"/>
    <property type="match status" value="1"/>
</dbReference>
<dbReference type="InParanoid" id="F8ACG9"/>
<keyword evidence="6 10" id="KW-0732">Signal</keyword>
<keyword evidence="8" id="KW-0653">Protein transport</keyword>
<comment type="subcellular location">
    <subcellularLocation>
        <location evidence="1">Periplasm</location>
    </subcellularLocation>
</comment>
<dbReference type="eggNOG" id="COG2834">
    <property type="taxonomic scope" value="Bacteria"/>
</dbReference>
<keyword evidence="7" id="KW-0574">Periplasm</keyword>
<dbReference type="PaxDb" id="667014-Thein_0792"/>
<evidence type="ECO:0000256" key="4">
    <source>
        <dbReference type="ARBA" id="ARBA00014035"/>
    </source>
</evidence>
<evidence type="ECO:0000256" key="5">
    <source>
        <dbReference type="ARBA" id="ARBA00022448"/>
    </source>
</evidence>
<evidence type="ECO:0000256" key="9">
    <source>
        <dbReference type="ARBA" id="ARBA00023186"/>
    </source>
</evidence>
<dbReference type="OrthoDB" id="9785727at2"/>
<keyword evidence="12" id="KW-1185">Reference proteome</keyword>
<dbReference type="PATRIC" id="fig|667014.3.peg.815"/>
<dbReference type="FunCoup" id="F8ACG9">
    <property type="interactions" value="51"/>
</dbReference>
<dbReference type="CDD" id="cd16325">
    <property type="entry name" value="LolA"/>
    <property type="match status" value="1"/>
</dbReference>
<evidence type="ECO:0000313" key="12">
    <source>
        <dbReference type="Proteomes" id="UP000006793"/>
    </source>
</evidence>
<dbReference type="InterPro" id="IPR004564">
    <property type="entry name" value="OM_lipoprot_carrier_LolA-like"/>
</dbReference>
<dbReference type="PANTHER" id="PTHR35869:SF1">
    <property type="entry name" value="OUTER-MEMBRANE LIPOPROTEIN CARRIER PROTEIN"/>
    <property type="match status" value="1"/>
</dbReference>
<accession>F8ACG9</accession>
<evidence type="ECO:0000256" key="3">
    <source>
        <dbReference type="ARBA" id="ARBA00011245"/>
    </source>
</evidence>
<dbReference type="PANTHER" id="PTHR35869">
    <property type="entry name" value="OUTER-MEMBRANE LIPOPROTEIN CARRIER PROTEIN"/>
    <property type="match status" value="1"/>
</dbReference>
<dbReference type="Proteomes" id="UP000006793">
    <property type="component" value="Chromosome"/>
</dbReference>
<dbReference type="Pfam" id="PF03548">
    <property type="entry name" value="LolA"/>
    <property type="match status" value="1"/>
</dbReference>
<reference evidence="12" key="1">
    <citation type="submission" date="2011-04" db="EMBL/GenBank/DDBJ databases">
        <title>The complete genome of Thermodesulfatator indicus DSM 15286.</title>
        <authorList>
            <person name="Lucas S."/>
            <person name="Copeland A."/>
            <person name="Lapidus A."/>
            <person name="Bruce D."/>
            <person name="Goodwin L."/>
            <person name="Pitluck S."/>
            <person name="Peters L."/>
            <person name="Kyrpides N."/>
            <person name="Mavromatis K."/>
            <person name="Pagani I."/>
            <person name="Ivanova N."/>
            <person name="Saunders L."/>
            <person name="Detter J.C."/>
            <person name="Tapia R."/>
            <person name="Han C."/>
            <person name="Land M."/>
            <person name="Hauser L."/>
            <person name="Markowitz V."/>
            <person name="Cheng J.-F."/>
            <person name="Hugenholtz P."/>
            <person name="Woyke T."/>
            <person name="Wu D."/>
            <person name="Spring S."/>
            <person name="Schroeder M."/>
            <person name="Brambilla E."/>
            <person name="Klenk H.-P."/>
            <person name="Eisen J.A."/>
        </authorList>
    </citation>
    <scope>NUCLEOTIDE SEQUENCE [LARGE SCALE GENOMIC DNA]</scope>
    <source>
        <strain evidence="12">DSM 15286 / JCM 11887 / CIR29812</strain>
    </source>
</reference>
<dbReference type="Gene3D" id="2.50.20.10">
    <property type="entry name" value="Lipoprotein localisation LolA/LolB/LppX"/>
    <property type="match status" value="1"/>
</dbReference>
<dbReference type="KEGG" id="tid:Thein_0792"/>
<gene>
    <name evidence="11" type="ordered locus">Thein_0792</name>
</gene>
<dbReference type="HAMAP" id="MF_00240">
    <property type="entry name" value="LolA"/>
    <property type="match status" value="1"/>
</dbReference>
<dbReference type="GO" id="GO:0042597">
    <property type="term" value="C:periplasmic space"/>
    <property type="evidence" value="ECO:0007669"/>
    <property type="project" value="UniProtKB-SubCell"/>
</dbReference>
<evidence type="ECO:0000256" key="1">
    <source>
        <dbReference type="ARBA" id="ARBA00004418"/>
    </source>
</evidence>